<organism evidence="2 3">
    <name type="scientific">Sodalis glossinidius (strain morsitans)</name>
    <dbReference type="NCBI Taxonomy" id="343509"/>
    <lineage>
        <taxon>Bacteria</taxon>
        <taxon>Pseudomonadati</taxon>
        <taxon>Pseudomonadota</taxon>
        <taxon>Gammaproteobacteria</taxon>
        <taxon>Enterobacterales</taxon>
        <taxon>Bruguierivoracaceae</taxon>
        <taxon>Sodalis</taxon>
    </lineage>
</organism>
<dbReference type="EMBL" id="LN854557">
    <property type="protein sequence ID" value="CRL45308.1"/>
    <property type="molecule type" value="Genomic_DNA"/>
</dbReference>
<protein>
    <submittedName>
        <fullName evidence="2">Uncharacterized protein</fullName>
    </submittedName>
</protein>
<proteinExistence type="predicted"/>
<reference evidence="2 3" key="1">
    <citation type="submission" date="2015-05" db="EMBL/GenBank/DDBJ databases">
        <authorList>
            <person name="Goodhead I."/>
        </authorList>
    </citation>
    <scope>NUCLEOTIDE SEQUENCE [LARGE SCALE GENOMIC DNA]</scope>
    <source>
        <strain evidence="3">morsitans</strain>
    </source>
</reference>
<sequence length="171" mass="19034">MRRIAWFLLPQPGQVCANDGGDFRVAAGGLTVIHGDNRLSVAGYLDTAAGNGVGHNIETLQVGHRRSAQAIAHPVAFAANAVFAGEKTRQTCLAKMRLLWTRDHPDWPAFTLWHQLLHRQAVRQKSEGQRCRQRQLIAFLQRPSVKAANRGSRQRRHVTHHRCNGAPATSR</sequence>
<evidence type="ECO:0000313" key="3">
    <source>
        <dbReference type="Proteomes" id="UP000245838"/>
    </source>
</evidence>
<feature type="region of interest" description="Disordered" evidence="1">
    <location>
        <begin position="146"/>
        <end position="171"/>
    </location>
</feature>
<dbReference type="Proteomes" id="UP000245838">
    <property type="component" value="Chromosome sggmmb4_Chromosome"/>
</dbReference>
<name>A0A193QJM8_SODGM</name>
<evidence type="ECO:0000256" key="1">
    <source>
        <dbReference type="SAM" id="MobiDB-lite"/>
    </source>
</evidence>
<gene>
    <name evidence="2" type="ORF">SGGMMB4_02924</name>
</gene>
<evidence type="ECO:0000313" key="2">
    <source>
        <dbReference type="EMBL" id="CRL45308.1"/>
    </source>
</evidence>
<accession>A0A193QJM8</accession>
<dbReference type="AlphaFoldDB" id="A0A193QJM8"/>
<feature type="compositionally biased region" description="Basic residues" evidence="1">
    <location>
        <begin position="152"/>
        <end position="163"/>
    </location>
</feature>